<sequence length="178" mass="21502">MARISRLDFGSSKHNIQTPLQKYKFLVRKASIIKARIRTFEKKYQMSVDTITDAHGNQISLEFNFFYDYIKNHENDSELNQKIKEYLVYNLLDLYEKSFLENIRTGITYESKIQGWANLISNRNMKNQLSFKLKIDSLEKNLFKVKKEQIEIYKVLFFNQEYKNRRLVNLKSFRNFKK</sequence>
<comment type="caution">
    <text evidence="1">The sequence shown here is derived from an EMBL/GenBank/DDBJ whole genome shotgun (WGS) entry which is preliminary data.</text>
</comment>
<dbReference type="AlphaFoldDB" id="A0A8J4UXD9"/>
<evidence type="ECO:0000313" key="1">
    <source>
        <dbReference type="EMBL" id="KAF2070800.1"/>
    </source>
</evidence>
<name>A0A8J4UXD9_9MYCE</name>
<keyword evidence="2" id="KW-1185">Reference proteome</keyword>
<protein>
    <submittedName>
        <fullName evidence="1">Uncharacterized protein</fullName>
    </submittedName>
</protein>
<accession>A0A8J4UXD9</accession>
<proteinExistence type="predicted"/>
<reference evidence="1" key="1">
    <citation type="submission" date="2020-01" db="EMBL/GenBank/DDBJ databases">
        <title>Development of genomics and gene disruption for Polysphondylium violaceum indicates a role for the polyketide synthase stlB in stalk morphogenesis.</title>
        <authorList>
            <person name="Narita B."/>
            <person name="Kawabe Y."/>
            <person name="Kin K."/>
            <person name="Saito T."/>
            <person name="Gibbs R."/>
            <person name="Kuspa A."/>
            <person name="Muzny D."/>
            <person name="Queller D."/>
            <person name="Richards S."/>
            <person name="Strassman J."/>
            <person name="Sucgang R."/>
            <person name="Worley K."/>
            <person name="Schaap P."/>
        </authorList>
    </citation>
    <scope>NUCLEOTIDE SEQUENCE</scope>
    <source>
        <strain evidence="1">QSvi11</strain>
    </source>
</reference>
<gene>
    <name evidence="1" type="ORF">CYY_007891</name>
</gene>
<dbReference type="Proteomes" id="UP000695562">
    <property type="component" value="Unassembled WGS sequence"/>
</dbReference>
<dbReference type="EMBL" id="AJWJ01000445">
    <property type="protein sequence ID" value="KAF2070800.1"/>
    <property type="molecule type" value="Genomic_DNA"/>
</dbReference>
<organism evidence="1 2">
    <name type="scientific">Polysphondylium violaceum</name>
    <dbReference type="NCBI Taxonomy" id="133409"/>
    <lineage>
        <taxon>Eukaryota</taxon>
        <taxon>Amoebozoa</taxon>
        <taxon>Evosea</taxon>
        <taxon>Eumycetozoa</taxon>
        <taxon>Dictyostelia</taxon>
        <taxon>Dictyosteliales</taxon>
        <taxon>Dictyosteliaceae</taxon>
        <taxon>Polysphondylium</taxon>
    </lineage>
</organism>
<evidence type="ECO:0000313" key="2">
    <source>
        <dbReference type="Proteomes" id="UP000695562"/>
    </source>
</evidence>